<evidence type="ECO:0000256" key="2">
    <source>
        <dbReference type="ARBA" id="ARBA00003968"/>
    </source>
</evidence>
<evidence type="ECO:0000256" key="6">
    <source>
        <dbReference type="ARBA" id="ARBA00011893"/>
    </source>
</evidence>
<proteinExistence type="inferred from homology"/>
<dbReference type="PANTHER" id="PTHR32315">
    <property type="entry name" value="ADENINE PHOSPHORIBOSYLTRANSFERASE"/>
    <property type="match status" value="1"/>
</dbReference>
<dbReference type="Proteomes" id="UP000198337">
    <property type="component" value="Unassembled WGS sequence"/>
</dbReference>
<evidence type="ECO:0000313" key="14">
    <source>
        <dbReference type="Proteomes" id="UP000198337"/>
    </source>
</evidence>
<dbReference type="InterPro" id="IPR050054">
    <property type="entry name" value="UPRTase/APRTase"/>
</dbReference>
<dbReference type="EC" id="2.4.2.7" evidence="6 11"/>
<keyword evidence="8 11" id="KW-0328">Glycosyltransferase</keyword>
<name>A0ABY1SEN0_9FLAO</name>
<dbReference type="NCBIfam" id="TIGR01090">
    <property type="entry name" value="apt"/>
    <property type="match status" value="1"/>
</dbReference>
<keyword evidence="10 11" id="KW-0660">Purine salvage</keyword>
<dbReference type="HAMAP" id="MF_00004">
    <property type="entry name" value="Aden_phosphoribosyltr"/>
    <property type="match status" value="1"/>
</dbReference>
<feature type="domain" description="Phosphoribosyltransferase" evidence="12">
    <location>
        <begin position="26"/>
        <end position="149"/>
    </location>
</feature>
<evidence type="ECO:0000256" key="11">
    <source>
        <dbReference type="HAMAP-Rule" id="MF_00004"/>
    </source>
</evidence>
<keyword evidence="9 11" id="KW-0808">Transferase</keyword>
<keyword evidence="7 11" id="KW-0963">Cytoplasm</keyword>
<dbReference type="Pfam" id="PF00156">
    <property type="entry name" value="Pribosyltran"/>
    <property type="match status" value="1"/>
</dbReference>
<dbReference type="NCBIfam" id="NF002636">
    <property type="entry name" value="PRK02304.1-5"/>
    <property type="match status" value="1"/>
</dbReference>
<evidence type="ECO:0000256" key="9">
    <source>
        <dbReference type="ARBA" id="ARBA00022679"/>
    </source>
</evidence>
<dbReference type="PANTHER" id="PTHR32315:SF3">
    <property type="entry name" value="ADENINE PHOSPHORIBOSYLTRANSFERASE"/>
    <property type="match status" value="1"/>
</dbReference>
<dbReference type="InterPro" id="IPR005764">
    <property type="entry name" value="Ade_phspho_trans"/>
</dbReference>
<evidence type="ECO:0000313" key="13">
    <source>
        <dbReference type="EMBL" id="SNR31518.1"/>
    </source>
</evidence>
<protein>
    <recommendedName>
        <fullName evidence="6 11">Adenine phosphoribosyltransferase</fullName>
        <shortName evidence="11">APRT</shortName>
        <ecNumber evidence="6 11">2.4.2.7</ecNumber>
    </recommendedName>
</protein>
<dbReference type="GO" id="GO:0016757">
    <property type="term" value="F:glycosyltransferase activity"/>
    <property type="evidence" value="ECO:0007669"/>
    <property type="project" value="UniProtKB-KW"/>
</dbReference>
<comment type="similarity">
    <text evidence="5 11">Belongs to the purine/pyrimidine phosphoribosyltransferase family.</text>
</comment>
<comment type="caution">
    <text evidence="13">The sequence shown here is derived from an EMBL/GenBank/DDBJ whole genome shotgun (WGS) entry which is preliminary data.</text>
</comment>
<evidence type="ECO:0000256" key="5">
    <source>
        <dbReference type="ARBA" id="ARBA00008391"/>
    </source>
</evidence>
<evidence type="ECO:0000256" key="10">
    <source>
        <dbReference type="ARBA" id="ARBA00022726"/>
    </source>
</evidence>
<comment type="function">
    <text evidence="2 11">Catalyzes a salvage reaction resulting in the formation of AMP, that is energically less costly than de novo synthesis.</text>
</comment>
<evidence type="ECO:0000256" key="3">
    <source>
        <dbReference type="ARBA" id="ARBA00004496"/>
    </source>
</evidence>
<sequence>MELRSLIRDIHNFPKEGVVFKDITLLLQNPDALKKTTVALLNLLEGNDIDKVVGMESRGFIFGPLLADKLNAGFVPIRKPGKLPAETISETYELEYGTDTLEIHLDAIQKGDRVLIHDDVLATGGTAKAACKLVEKLGGEIVQCNFLIELAFLNGKEKINEYSVQSLITY</sequence>
<dbReference type="InterPro" id="IPR029057">
    <property type="entry name" value="PRTase-like"/>
</dbReference>
<dbReference type="CDD" id="cd06223">
    <property type="entry name" value="PRTases_typeI"/>
    <property type="match status" value="1"/>
</dbReference>
<dbReference type="Gene3D" id="3.40.50.2020">
    <property type="match status" value="1"/>
</dbReference>
<evidence type="ECO:0000256" key="1">
    <source>
        <dbReference type="ARBA" id="ARBA00000868"/>
    </source>
</evidence>
<dbReference type="EMBL" id="FZNV01000001">
    <property type="protein sequence ID" value="SNR31518.1"/>
    <property type="molecule type" value="Genomic_DNA"/>
</dbReference>
<comment type="catalytic activity">
    <reaction evidence="1 11">
        <text>AMP + diphosphate = 5-phospho-alpha-D-ribose 1-diphosphate + adenine</text>
        <dbReference type="Rhea" id="RHEA:16609"/>
        <dbReference type="ChEBI" id="CHEBI:16708"/>
        <dbReference type="ChEBI" id="CHEBI:33019"/>
        <dbReference type="ChEBI" id="CHEBI:58017"/>
        <dbReference type="ChEBI" id="CHEBI:456215"/>
        <dbReference type="EC" id="2.4.2.7"/>
    </reaction>
</comment>
<accession>A0ABY1SEN0</accession>
<gene>
    <name evidence="11" type="primary">apt</name>
    <name evidence="13" type="ORF">SAMN04488009_1201</name>
</gene>
<evidence type="ECO:0000256" key="4">
    <source>
        <dbReference type="ARBA" id="ARBA00004659"/>
    </source>
</evidence>
<evidence type="ECO:0000256" key="8">
    <source>
        <dbReference type="ARBA" id="ARBA00022676"/>
    </source>
</evidence>
<comment type="pathway">
    <text evidence="4 11">Purine metabolism; AMP biosynthesis via salvage pathway; AMP from adenine: step 1/1.</text>
</comment>
<evidence type="ECO:0000256" key="7">
    <source>
        <dbReference type="ARBA" id="ARBA00022490"/>
    </source>
</evidence>
<dbReference type="InterPro" id="IPR000836">
    <property type="entry name" value="PRTase_dom"/>
</dbReference>
<reference evidence="13 14" key="1">
    <citation type="submission" date="2017-06" db="EMBL/GenBank/DDBJ databases">
        <authorList>
            <person name="Varghese N."/>
            <person name="Submissions S."/>
        </authorList>
    </citation>
    <scope>NUCLEOTIDE SEQUENCE [LARGE SCALE GENOMIC DNA]</scope>
    <source>
        <strain evidence="13 14">DSM 19840</strain>
    </source>
</reference>
<comment type="subunit">
    <text evidence="11">Homodimer.</text>
</comment>
<keyword evidence="14" id="KW-1185">Reference proteome</keyword>
<comment type="subcellular location">
    <subcellularLocation>
        <location evidence="3 11">Cytoplasm</location>
    </subcellularLocation>
</comment>
<dbReference type="SUPFAM" id="SSF53271">
    <property type="entry name" value="PRTase-like"/>
    <property type="match status" value="1"/>
</dbReference>
<dbReference type="NCBIfam" id="NF002634">
    <property type="entry name" value="PRK02304.1-3"/>
    <property type="match status" value="1"/>
</dbReference>
<organism evidence="13 14">
    <name type="scientific">Maribacter sedimenticola</name>
    <dbReference type="NCBI Taxonomy" id="228956"/>
    <lineage>
        <taxon>Bacteria</taxon>
        <taxon>Pseudomonadati</taxon>
        <taxon>Bacteroidota</taxon>
        <taxon>Flavobacteriia</taxon>
        <taxon>Flavobacteriales</taxon>
        <taxon>Flavobacteriaceae</taxon>
        <taxon>Maribacter</taxon>
    </lineage>
</organism>
<dbReference type="RefSeq" id="WP_089259651.1">
    <property type="nucleotide sequence ID" value="NZ_FZNV01000001.1"/>
</dbReference>
<evidence type="ECO:0000259" key="12">
    <source>
        <dbReference type="Pfam" id="PF00156"/>
    </source>
</evidence>